<feature type="repeat" description="WD" evidence="3">
    <location>
        <begin position="454"/>
        <end position="488"/>
    </location>
</feature>
<dbReference type="GO" id="GO:0043161">
    <property type="term" value="P:proteasome-mediated ubiquitin-dependent protein catabolic process"/>
    <property type="evidence" value="ECO:0007669"/>
    <property type="project" value="TreeGrafter"/>
</dbReference>
<sequence>MDPLTGHPAIPEEEDDEGDDLAYDRPTQDNDDEDEDEDEDEEGSERDQVAFIERLLATQEEDDDDEDDDDDDEADLDGGEPRYTEIQVQFRGDDDGGEPDQERSEPPFLFTFIHIVLLIFRLAVARQRRQVMRLLQHTAIGRLFQFSADDDDDDDEDYEDDDDRIGHMWRRRRRRARPDPDRFPKVPSDVGTELMNSGTFGVNDVISNNAASEDGLRTRKRLARRVLDRELAVDSEYRQKVNRKIMAQGMIPTCTDMVIHYDQPVYSGQFSDDGNFFFSVNKDFRVRMYDTSNPYKWRYYKTVEYPFGQWTLTDASLSPDNKYLAYTSIRSTVCLAPTDPNDMGDPYNLDLADRGTGVGNNGRARLGGSFGIWSIRFSGDGRNLVAGTTGGSIVVYDIESRRTTSRIIGHEEDVNAVCFADKSSPHILYSGSDDTTLKVWDTRSMGDSREAGAFVGHIEGLTYIDSKGDGRYILSNGKDQSMKLWDLRMVMSPSDFTALRPSRRIESHFDYRWGTYDDDDWYAHPNDNSVVTFRGGHRILRTLIRCHFSPPDSTNSRYVYTGSEDGKVYIYNLDATLAGIVDVYGATKDTRPMHDFMRGYDDDEDITHSRWRTCVRDASWHPNAPIIAGKSNEELSSAWSGYGMSTGTCTVHSWNDGAKEDEAEPKMGLRVNQKLERDPNFYEDESRRRMTPSLRAQALRRFMH</sequence>
<dbReference type="Proteomes" id="UP000256328">
    <property type="component" value="Unassembled WGS sequence"/>
</dbReference>
<dbReference type="OrthoDB" id="63070at2759"/>
<comment type="caution">
    <text evidence="5">The sequence shown here is derived from an EMBL/GenBank/DDBJ whole genome shotgun (WGS) entry which is preliminary data.</text>
</comment>
<keyword evidence="2" id="KW-0677">Repeat</keyword>
<feature type="compositionally biased region" description="Acidic residues" evidence="4">
    <location>
        <begin position="29"/>
        <end position="44"/>
    </location>
</feature>
<accession>A0A3D8QPT4</accession>
<evidence type="ECO:0000256" key="3">
    <source>
        <dbReference type="PROSITE-ProRule" id="PRU00221"/>
    </source>
</evidence>
<feature type="region of interest" description="Disordered" evidence="4">
    <location>
        <begin position="1"/>
        <end position="105"/>
    </location>
</feature>
<dbReference type="PROSITE" id="PS00678">
    <property type="entry name" value="WD_REPEATS_1"/>
    <property type="match status" value="1"/>
</dbReference>
<dbReference type="PANTHER" id="PTHR19847">
    <property type="entry name" value="DDB1- AND CUL4-ASSOCIATED FACTOR 11"/>
    <property type="match status" value="1"/>
</dbReference>
<feature type="compositionally biased region" description="Acidic residues" evidence="4">
    <location>
        <begin position="59"/>
        <end position="78"/>
    </location>
</feature>
<organism evidence="5 6">
    <name type="scientific">Coleophoma crateriformis</name>
    <dbReference type="NCBI Taxonomy" id="565419"/>
    <lineage>
        <taxon>Eukaryota</taxon>
        <taxon>Fungi</taxon>
        <taxon>Dikarya</taxon>
        <taxon>Ascomycota</taxon>
        <taxon>Pezizomycotina</taxon>
        <taxon>Leotiomycetes</taxon>
        <taxon>Helotiales</taxon>
        <taxon>Dermateaceae</taxon>
        <taxon>Coleophoma</taxon>
    </lineage>
</organism>
<dbReference type="InterPro" id="IPR019775">
    <property type="entry name" value="WD40_repeat_CS"/>
</dbReference>
<dbReference type="PROSITE" id="PS50082">
    <property type="entry name" value="WD_REPEATS_2"/>
    <property type="match status" value="2"/>
</dbReference>
<keyword evidence="6" id="KW-1185">Reference proteome</keyword>
<evidence type="ECO:0000256" key="1">
    <source>
        <dbReference type="ARBA" id="ARBA00022574"/>
    </source>
</evidence>
<protein>
    <submittedName>
        <fullName evidence="5">Uncharacterized protein</fullName>
    </submittedName>
</protein>
<dbReference type="InterPro" id="IPR001680">
    <property type="entry name" value="WD40_rpt"/>
</dbReference>
<dbReference type="AlphaFoldDB" id="A0A3D8QPT4"/>
<dbReference type="SMART" id="SM00320">
    <property type="entry name" value="WD40"/>
    <property type="match status" value="5"/>
</dbReference>
<dbReference type="PANTHER" id="PTHR19847:SF7">
    <property type="entry name" value="DDB1- AND CUL4-ASSOCIATED FACTOR 11"/>
    <property type="match status" value="1"/>
</dbReference>
<name>A0A3D8QPT4_9HELO</name>
<dbReference type="Pfam" id="PF00400">
    <property type="entry name" value="WD40"/>
    <property type="match status" value="5"/>
</dbReference>
<dbReference type="GO" id="GO:0080008">
    <property type="term" value="C:Cul4-RING E3 ubiquitin ligase complex"/>
    <property type="evidence" value="ECO:0007669"/>
    <property type="project" value="TreeGrafter"/>
</dbReference>
<dbReference type="InterPro" id="IPR015943">
    <property type="entry name" value="WD40/YVTN_repeat-like_dom_sf"/>
</dbReference>
<feature type="repeat" description="WD" evidence="3">
    <location>
        <begin position="407"/>
        <end position="450"/>
    </location>
</feature>
<dbReference type="InterPro" id="IPR051859">
    <property type="entry name" value="DCAF"/>
</dbReference>
<evidence type="ECO:0000256" key="4">
    <source>
        <dbReference type="SAM" id="MobiDB-lite"/>
    </source>
</evidence>
<dbReference type="Gene3D" id="2.130.10.10">
    <property type="entry name" value="YVTN repeat-like/Quinoprotein amine dehydrogenase"/>
    <property type="match status" value="2"/>
</dbReference>
<dbReference type="PROSITE" id="PS50294">
    <property type="entry name" value="WD_REPEATS_REGION"/>
    <property type="match status" value="2"/>
</dbReference>
<proteinExistence type="predicted"/>
<keyword evidence="1 3" id="KW-0853">WD repeat</keyword>
<dbReference type="FunFam" id="2.130.10.10:FF:000557">
    <property type="entry name" value="WD repeat protein"/>
    <property type="match status" value="1"/>
</dbReference>
<evidence type="ECO:0000313" key="5">
    <source>
        <dbReference type="EMBL" id="RDW63833.1"/>
    </source>
</evidence>
<dbReference type="InterPro" id="IPR036322">
    <property type="entry name" value="WD40_repeat_dom_sf"/>
</dbReference>
<evidence type="ECO:0000256" key="2">
    <source>
        <dbReference type="ARBA" id="ARBA00022737"/>
    </source>
</evidence>
<gene>
    <name evidence="5" type="ORF">BP5796_10335</name>
</gene>
<dbReference type="SUPFAM" id="SSF50978">
    <property type="entry name" value="WD40 repeat-like"/>
    <property type="match status" value="1"/>
</dbReference>
<evidence type="ECO:0000313" key="6">
    <source>
        <dbReference type="Proteomes" id="UP000256328"/>
    </source>
</evidence>
<reference evidence="5 6" key="1">
    <citation type="journal article" date="2018" name="IMA Fungus">
        <title>IMA Genome-F 9: Draft genome sequence of Annulohypoxylon stygium, Aspergillus mulundensis, Berkeleyomyces basicola (syn. Thielaviopsis basicola), Ceratocystis smalleyi, two Cercospora beticola strains, Coleophoma cylindrospora, Fusarium fracticaudum, Phialophora cf. hyalina, and Morchella septimelata.</title>
        <authorList>
            <person name="Wingfield B.D."/>
            <person name="Bills G.F."/>
            <person name="Dong Y."/>
            <person name="Huang W."/>
            <person name="Nel W.J."/>
            <person name="Swalarsk-Parry B.S."/>
            <person name="Vaghefi N."/>
            <person name="Wilken P.M."/>
            <person name="An Z."/>
            <person name="de Beer Z.W."/>
            <person name="De Vos L."/>
            <person name="Chen L."/>
            <person name="Duong T.A."/>
            <person name="Gao Y."/>
            <person name="Hammerbacher A."/>
            <person name="Kikkert J.R."/>
            <person name="Li Y."/>
            <person name="Li H."/>
            <person name="Li K."/>
            <person name="Li Q."/>
            <person name="Liu X."/>
            <person name="Ma X."/>
            <person name="Naidoo K."/>
            <person name="Pethybridge S.J."/>
            <person name="Sun J."/>
            <person name="Steenkamp E.T."/>
            <person name="van der Nest M.A."/>
            <person name="van Wyk S."/>
            <person name="Wingfield M.J."/>
            <person name="Xiong C."/>
            <person name="Yue Q."/>
            <person name="Zhang X."/>
        </authorList>
    </citation>
    <scope>NUCLEOTIDE SEQUENCE [LARGE SCALE GENOMIC DNA]</scope>
    <source>
        <strain evidence="5 6">BP5796</strain>
    </source>
</reference>
<feature type="compositionally biased region" description="Acidic residues" evidence="4">
    <location>
        <begin position="11"/>
        <end position="21"/>
    </location>
</feature>
<dbReference type="EMBL" id="PDLN01000016">
    <property type="protein sequence ID" value="RDW63833.1"/>
    <property type="molecule type" value="Genomic_DNA"/>
</dbReference>